<evidence type="ECO:0000256" key="7">
    <source>
        <dbReference type="ARBA" id="ARBA00022777"/>
    </source>
</evidence>
<dbReference type="GO" id="GO:0016301">
    <property type="term" value="F:kinase activity"/>
    <property type="evidence" value="ECO:0007669"/>
    <property type="project" value="UniProtKB-KW"/>
</dbReference>
<dbReference type="SUPFAM" id="SSF53062">
    <property type="entry name" value="PTS system fructose IIA component-like"/>
    <property type="match status" value="1"/>
</dbReference>
<protein>
    <submittedName>
        <fullName evidence="9">PTS system, mannose-specific IIA component</fullName>
    </submittedName>
</protein>
<keyword evidence="3" id="KW-0963">Cytoplasm</keyword>
<evidence type="ECO:0000256" key="6">
    <source>
        <dbReference type="ARBA" id="ARBA00022683"/>
    </source>
</evidence>
<dbReference type="PROSITE" id="PS51096">
    <property type="entry name" value="PTS_EIIA_TYPE_4"/>
    <property type="match status" value="1"/>
</dbReference>
<dbReference type="AlphaFoldDB" id="A0A1G9ZMQ7"/>
<evidence type="ECO:0000256" key="4">
    <source>
        <dbReference type="ARBA" id="ARBA00022597"/>
    </source>
</evidence>
<dbReference type="InterPro" id="IPR036662">
    <property type="entry name" value="PTS_EIIA_man-typ_sf"/>
</dbReference>
<dbReference type="GO" id="GO:0016020">
    <property type="term" value="C:membrane"/>
    <property type="evidence" value="ECO:0007669"/>
    <property type="project" value="InterPro"/>
</dbReference>
<evidence type="ECO:0000313" key="9">
    <source>
        <dbReference type="EMBL" id="SDN22628.1"/>
    </source>
</evidence>
<dbReference type="InterPro" id="IPR004701">
    <property type="entry name" value="PTS_EIIA_man-typ"/>
</dbReference>
<keyword evidence="10" id="KW-1185">Reference proteome</keyword>
<dbReference type="Gene3D" id="3.40.50.510">
    <property type="entry name" value="Phosphotransferase system, mannose-type IIA component"/>
    <property type="match status" value="1"/>
</dbReference>
<reference evidence="9 10" key="1">
    <citation type="submission" date="2016-10" db="EMBL/GenBank/DDBJ databases">
        <authorList>
            <person name="de Groot N.N."/>
        </authorList>
    </citation>
    <scope>NUCLEOTIDE SEQUENCE [LARGE SCALE GENOMIC DNA]</scope>
    <source>
        <strain evidence="9 10">DSM 15269</strain>
    </source>
</reference>
<dbReference type="CDD" id="cd00006">
    <property type="entry name" value="PTS_IIA_man"/>
    <property type="match status" value="1"/>
</dbReference>
<keyword evidence="5" id="KW-0808">Transferase</keyword>
<dbReference type="PANTHER" id="PTHR33799">
    <property type="entry name" value="PTS PERMEASE-RELATED-RELATED"/>
    <property type="match status" value="1"/>
</dbReference>
<gene>
    <name evidence="9" type="ORF">SAMN04488516_10197</name>
</gene>
<evidence type="ECO:0000256" key="3">
    <source>
        <dbReference type="ARBA" id="ARBA00022490"/>
    </source>
</evidence>
<evidence type="ECO:0000256" key="5">
    <source>
        <dbReference type="ARBA" id="ARBA00022679"/>
    </source>
</evidence>
<dbReference type="STRING" id="206665.SAMN04488516_10197"/>
<dbReference type="Proteomes" id="UP000199602">
    <property type="component" value="Unassembled WGS sequence"/>
</dbReference>
<dbReference type="InterPro" id="IPR051471">
    <property type="entry name" value="Bacterial_PTS_sugar_comp"/>
</dbReference>
<name>A0A1G9ZMQ7_9BACT</name>
<comment type="subcellular location">
    <subcellularLocation>
        <location evidence="1">Cytoplasm</location>
    </subcellularLocation>
</comment>
<keyword evidence="2" id="KW-0813">Transport</keyword>
<dbReference type="Pfam" id="PF03610">
    <property type="entry name" value="EIIA-man"/>
    <property type="match status" value="1"/>
</dbReference>
<proteinExistence type="predicted"/>
<dbReference type="InterPro" id="IPR033887">
    <property type="entry name" value="PTS_IIA_man"/>
</dbReference>
<evidence type="ECO:0000259" key="8">
    <source>
        <dbReference type="PROSITE" id="PS51096"/>
    </source>
</evidence>
<accession>A0A1G9ZMQ7</accession>
<keyword evidence="4" id="KW-0762">Sugar transport</keyword>
<evidence type="ECO:0000313" key="10">
    <source>
        <dbReference type="Proteomes" id="UP000199602"/>
    </source>
</evidence>
<dbReference type="GO" id="GO:0009401">
    <property type="term" value="P:phosphoenolpyruvate-dependent sugar phosphotransferase system"/>
    <property type="evidence" value="ECO:0007669"/>
    <property type="project" value="UniProtKB-KW"/>
</dbReference>
<dbReference type="OrthoDB" id="9794368at2"/>
<keyword evidence="7" id="KW-0418">Kinase</keyword>
<keyword evidence="6" id="KW-0598">Phosphotransferase system</keyword>
<sequence length="136" mass="14393">MVGFVIVTHGKFGDGLLNAAEMIVGDIPHCTVISVDAKRPIEQILKEIEQSVKLTDNGDGVLVFTDMFGGTPTTLSLSLLGKKSNLEVITGVNLPILIKAATSRNLSLLELASELKKAGRQGIKVAGEILKNPVNS</sequence>
<organism evidence="9 10">
    <name type="scientific">Desulfonauticus submarinus</name>
    <dbReference type="NCBI Taxonomy" id="206665"/>
    <lineage>
        <taxon>Bacteria</taxon>
        <taxon>Pseudomonadati</taxon>
        <taxon>Thermodesulfobacteriota</taxon>
        <taxon>Desulfovibrionia</taxon>
        <taxon>Desulfovibrionales</taxon>
        <taxon>Desulfonauticaceae</taxon>
        <taxon>Desulfonauticus</taxon>
    </lineage>
</organism>
<dbReference type="GO" id="GO:0005737">
    <property type="term" value="C:cytoplasm"/>
    <property type="evidence" value="ECO:0007669"/>
    <property type="project" value="UniProtKB-SubCell"/>
</dbReference>
<evidence type="ECO:0000256" key="1">
    <source>
        <dbReference type="ARBA" id="ARBA00004496"/>
    </source>
</evidence>
<dbReference type="RefSeq" id="WP_092061712.1">
    <property type="nucleotide sequence ID" value="NZ_FNIN01000001.1"/>
</dbReference>
<dbReference type="PANTHER" id="PTHR33799:SF1">
    <property type="entry name" value="PTS SYSTEM MANNOSE-SPECIFIC EIIAB COMPONENT-RELATED"/>
    <property type="match status" value="1"/>
</dbReference>
<dbReference type="EMBL" id="FNIN01000001">
    <property type="protein sequence ID" value="SDN22628.1"/>
    <property type="molecule type" value="Genomic_DNA"/>
</dbReference>
<feature type="domain" description="PTS EIIA type-4" evidence="8">
    <location>
        <begin position="1"/>
        <end position="123"/>
    </location>
</feature>
<evidence type="ECO:0000256" key="2">
    <source>
        <dbReference type="ARBA" id="ARBA00022448"/>
    </source>
</evidence>